<protein>
    <submittedName>
        <fullName evidence="2">Uncharacterized protein</fullName>
    </submittedName>
</protein>
<accession>A0A0J8B9Z5</accession>
<feature type="compositionally biased region" description="Basic residues" evidence="1">
    <location>
        <begin position="1"/>
        <end position="10"/>
    </location>
</feature>
<evidence type="ECO:0000313" key="3">
    <source>
        <dbReference type="Proteomes" id="UP000035740"/>
    </source>
</evidence>
<sequence length="60" mass="6705">MVHIRGRRVRGRGDESRPDHPIRSNRPAWLCSQSNFVTFVYPSDDSPFGGSLGTDSLCVD</sequence>
<feature type="compositionally biased region" description="Basic and acidic residues" evidence="1">
    <location>
        <begin position="11"/>
        <end position="22"/>
    </location>
</feature>
<evidence type="ECO:0000313" key="2">
    <source>
        <dbReference type="EMBL" id="KMS96692.1"/>
    </source>
</evidence>
<proteinExistence type="predicted"/>
<dbReference type="OrthoDB" id="1815363at2759"/>
<reference evidence="2 3" key="1">
    <citation type="journal article" date="2014" name="Nature">
        <title>The genome of the recently domesticated crop plant sugar beet (Beta vulgaris).</title>
        <authorList>
            <person name="Dohm J.C."/>
            <person name="Minoche A.E."/>
            <person name="Holtgrawe D."/>
            <person name="Capella-Gutierrez S."/>
            <person name="Zakrzewski F."/>
            <person name="Tafer H."/>
            <person name="Rupp O."/>
            <person name="Sorensen T.R."/>
            <person name="Stracke R."/>
            <person name="Reinhardt R."/>
            <person name="Goesmann A."/>
            <person name="Kraft T."/>
            <person name="Schulz B."/>
            <person name="Stadler P.F."/>
            <person name="Schmidt T."/>
            <person name="Gabaldon T."/>
            <person name="Lehrach H."/>
            <person name="Weisshaar B."/>
            <person name="Himmelbauer H."/>
        </authorList>
    </citation>
    <scope>NUCLEOTIDE SEQUENCE [LARGE SCALE GENOMIC DNA]</scope>
    <source>
        <tissue evidence="2">Taproot</tissue>
    </source>
</reference>
<dbReference type="Gramene" id="KMS96692">
    <property type="protein sequence ID" value="KMS96692"/>
    <property type="gene ID" value="BVRB_8g200780"/>
</dbReference>
<evidence type="ECO:0000256" key="1">
    <source>
        <dbReference type="SAM" id="MobiDB-lite"/>
    </source>
</evidence>
<dbReference type="EMBL" id="KQ090363">
    <property type="protein sequence ID" value="KMS96692.1"/>
    <property type="molecule type" value="Genomic_DNA"/>
</dbReference>
<organism evidence="2 3">
    <name type="scientific">Beta vulgaris subsp. vulgaris</name>
    <name type="common">Beet</name>
    <dbReference type="NCBI Taxonomy" id="3555"/>
    <lineage>
        <taxon>Eukaryota</taxon>
        <taxon>Viridiplantae</taxon>
        <taxon>Streptophyta</taxon>
        <taxon>Embryophyta</taxon>
        <taxon>Tracheophyta</taxon>
        <taxon>Spermatophyta</taxon>
        <taxon>Magnoliopsida</taxon>
        <taxon>eudicotyledons</taxon>
        <taxon>Gunneridae</taxon>
        <taxon>Pentapetalae</taxon>
        <taxon>Caryophyllales</taxon>
        <taxon>Chenopodiaceae</taxon>
        <taxon>Betoideae</taxon>
        <taxon>Beta</taxon>
    </lineage>
</organism>
<feature type="region of interest" description="Disordered" evidence="1">
    <location>
        <begin position="1"/>
        <end position="26"/>
    </location>
</feature>
<name>A0A0J8B9Z5_BETVV</name>
<dbReference type="AlphaFoldDB" id="A0A0J8B9Z5"/>
<keyword evidence="3" id="KW-1185">Reference proteome</keyword>
<dbReference type="Proteomes" id="UP000035740">
    <property type="component" value="Unassembled WGS sequence"/>
</dbReference>
<gene>
    <name evidence="2" type="ORF">BVRB_8g200780</name>
</gene>